<dbReference type="SMART" id="SM00595">
    <property type="entry name" value="MADF"/>
    <property type="match status" value="1"/>
</dbReference>
<organism evidence="3 4">
    <name type="scientific">Aquarana catesbeiana</name>
    <name type="common">American bullfrog</name>
    <name type="synonym">Rana catesbeiana</name>
    <dbReference type="NCBI Taxonomy" id="8400"/>
    <lineage>
        <taxon>Eukaryota</taxon>
        <taxon>Metazoa</taxon>
        <taxon>Chordata</taxon>
        <taxon>Craniata</taxon>
        <taxon>Vertebrata</taxon>
        <taxon>Euteleostomi</taxon>
        <taxon>Amphibia</taxon>
        <taxon>Batrachia</taxon>
        <taxon>Anura</taxon>
        <taxon>Neobatrachia</taxon>
        <taxon>Ranoidea</taxon>
        <taxon>Ranidae</taxon>
        <taxon>Aquarana</taxon>
    </lineage>
</organism>
<dbReference type="Pfam" id="PF10545">
    <property type="entry name" value="MADF_DNA_bdg"/>
    <property type="match status" value="1"/>
</dbReference>
<feature type="region of interest" description="Disordered" evidence="1">
    <location>
        <begin position="328"/>
        <end position="376"/>
    </location>
</feature>
<dbReference type="Proteomes" id="UP000228934">
    <property type="component" value="Unassembled WGS sequence"/>
</dbReference>
<feature type="region of interest" description="Disordered" evidence="1">
    <location>
        <begin position="155"/>
        <end position="214"/>
    </location>
</feature>
<accession>A0A2G9QG78</accession>
<sequence>MMRVEQKHKCFCLVSLSFTEIMNAKFKEPEFLSAFIDQYREIRNLWEVRHPQYYLKHVRKSTLERLLTFVQTYIPEAMMEMLLSKIGILRNMYKRDHNKIQNSLRSGASADDVYVPRLWYYNKLRFLDDQTEARASLSTLSILSCTLPCTLPSTSAEADEDQAGSSILEEPDVTIWSQDEVSQEESGESGRQMEAGPRDSQEEAGPSVNQEEDGPCVIHEEAGPCVILEEAGPSVRQEVAGPSRSLTQSQVAPLRLPIKRASKGTVTQEASLRLMREAANFLKSPPEAEEAYGCYLASRLLQMEWGQRLICKKLFAEMIHKGLNGELTGNTQINEAAPPPPSPPATTQPPEPQPPRRAAGKGAWQRGGKAAGKRRK</sequence>
<feature type="domain" description="MADF" evidence="2">
    <location>
        <begin position="34"/>
        <end position="132"/>
    </location>
</feature>
<evidence type="ECO:0000313" key="3">
    <source>
        <dbReference type="EMBL" id="PIO14073.1"/>
    </source>
</evidence>
<feature type="non-terminal residue" evidence="3">
    <location>
        <position position="376"/>
    </location>
</feature>
<dbReference type="EMBL" id="KZ007232">
    <property type="protein sequence ID" value="PIO14073.1"/>
    <property type="molecule type" value="Genomic_DNA"/>
</dbReference>
<protein>
    <recommendedName>
        <fullName evidence="2">MADF domain-containing protein</fullName>
    </recommendedName>
</protein>
<dbReference type="InterPro" id="IPR006578">
    <property type="entry name" value="MADF-dom"/>
</dbReference>
<proteinExistence type="predicted"/>
<dbReference type="PANTHER" id="PTHR21505">
    <property type="entry name" value="MADF DOMAIN-CONTAINING PROTEIN-RELATED"/>
    <property type="match status" value="1"/>
</dbReference>
<dbReference type="PANTHER" id="PTHR21505:SF8">
    <property type="entry name" value="DPT-YFP REPRESSOR BY OVEREXPRESSION, ISOFORM D-RELATED"/>
    <property type="match status" value="1"/>
</dbReference>
<evidence type="ECO:0000313" key="4">
    <source>
        <dbReference type="Proteomes" id="UP000228934"/>
    </source>
</evidence>
<gene>
    <name evidence="3" type="ORF">AB205_0157650</name>
</gene>
<feature type="compositionally biased region" description="Pro residues" evidence="1">
    <location>
        <begin position="337"/>
        <end position="355"/>
    </location>
</feature>
<keyword evidence="4" id="KW-1185">Reference proteome</keyword>
<evidence type="ECO:0000256" key="1">
    <source>
        <dbReference type="SAM" id="MobiDB-lite"/>
    </source>
</evidence>
<dbReference type="PROSITE" id="PS51029">
    <property type="entry name" value="MADF"/>
    <property type="match status" value="1"/>
</dbReference>
<name>A0A2G9QG78_AQUCT</name>
<dbReference type="AlphaFoldDB" id="A0A2G9QG78"/>
<reference evidence="4" key="1">
    <citation type="journal article" date="2017" name="Nat. Commun.">
        <title>The North American bullfrog draft genome provides insight into hormonal regulation of long noncoding RNA.</title>
        <authorList>
            <person name="Hammond S.A."/>
            <person name="Warren R.L."/>
            <person name="Vandervalk B.P."/>
            <person name="Kucuk E."/>
            <person name="Khan H."/>
            <person name="Gibb E.A."/>
            <person name="Pandoh P."/>
            <person name="Kirk H."/>
            <person name="Zhao Y."/>
            <person name="Jones M."/>
            <person name="Mungall A.J."/>
            <person name="Coope R."/>
            <person name="Pleasance S."/>
            <person name="Moore R.A."/>
            <person name="Holt R.A."/>
            <person name="Round J.M."/>
            <person name="Ohora S."/>
            <person name="Walle B.V."/>
            <person name="Veldhoen N."/>
            <person name="Helbing C.C."/>
            <person name="Birol I."/>
        </authorList>
    </citation>
    <scope>NUCLEOTIDE SEQUENCE [LARGE SCALE GENOMIC DNA]</scope>
</reference>
<evidence type="ECO:0000259" key="2">
    <source>
        <dbReference type="PROSITE" id="PS51029"/>
    </source>
</evidence>